<name>A0A6J2XE55_SITOR</name>
<evidence type="ECO:0000313" key="7">
    <source>
        <dbReference type="Proteomes" id="UP000504635"/>
    </source>
</evidence>
<dbReference type="InterPro" id="IPR013083">
    <property type="entry name" value="Znf_RING/FYVE/PHD"/>
</dbReference>
<dbReference type="SUPFAM" id="SSF57903">
    <property type="entry name" value="FYVE/PHD zinc finger"/>
    <property type="match status" value="1"/>
</dbReference>
<feature type="region of interest" description="Disordered" evidence="5">
    <location>
        <begin position="38"/>
        <end position="67"/>
    </location>
</feature>
<evidence type="ECO:0000256" key="5">
    <source>
        <dbReference type="SAM" id="MobiDB-lite"/>
    </source>
</evidence>
<evidence type="ECO:0000256" key="2">
    <source>
        <dbReference type="ARBA" id="ARBA00022771"/>
    </source>
</evidence>
<sequence>MPRAISSQAWRDLQNKKEEEKVKKAELIKRKKEERALAKEKKEKVKRVRTNKKKPLTNENHLPVESRKTPKKTIKCDACDEELISDVEEDEEKNIGCDLCARWFHLRCTNFIGLSYDEVATKDYTCYACT</sequence>
<protein>
    <submittedName>
        <fullName evidence="8">Protein MNN4-like</fullName>
    </submittedName>
</protein>
<dbReference type="AlphaFoldDB" id="A0A6J2XE55"/>
<proteinExistence type="predicted"/>
<dbReference type="OrthoDB" id="6781960at2759"/>
<dbReference type="InterPro" id="IPR001965">
    <property type="entry name" value="Znf_PHD"/>
</dbReference>
<dbReference type="RefSeq" id="XP_030749225.1">
    <property type="nucleotide sequence ID" value="XM_030893365.1"/>
</dbReference>
<feature type="region of interest" description="Disordered" evidence="5">
    <location>
        <begin position="1"/>
        <end position="22"/>
    </location>
</feature>
<feature type="compositionally biased region" description="Basic and acidic residues" evidence="5">
    <location>
        <begin position="13"/>
        <end position="22"/>
    </location>
</feature>
<dbReference type="KEGG" id="soy:115877206"/>
<evidence type="ECO:0000256" key="1">
    <source>
        <dbReference type="ARBA" id="ARBA00022723"/>
    </source>
</evidence>
<keyword evidence="2 4" id="KW-0863">Zinc-finger</keyword>
<keyword evidence="3" id="KW-0862">Zinc</keyword>
<dbReference type="GeneID" id="115877206"/>
<keyword evidence="7" id="KW-1185">Reference proteome</keyword>
<gene>
    <name evidence="8" type="primary">LOC115877206</name>
</gene>
<organism evidence="7 8">
    <name type="scientific">Sitophilus oryzae</name>
    <name type="common">Rice weevil</name>
    <name type="synonym">Curculio oryzae</name>
    <dbReference type="NCBI Taxonomy" id="7048"/>
    <lineage>
        <taxon>Eukaryota</taxon>
        <taxon>Metazoa</taxon>
        <taxon>Ecdysozoa</taxon>
        <taxon>Arthropoda</taxon>
        <taxon>Hexapoda</taxon>
        <taxon>Insecta</taxon>
        <taxon>Pterygota</taxon>
        <taxon>Neoptera</taxon>
        <taxon>Endopterygota</taxon>
        <taxon>Coleoptera</taxon>
        <taxon>Polyphaga</taxon>
        <taxon>Cucujiformia</taxon>
        <taxon>Curculionidae</taxon>
        <taxon>Dryophthorinae</taxon>
        <taxon>Sitophilus</taxon>
    </lineage>
</organism>
<evidence type="ECO:0000313" key="8">
    <source>
        <dbReference type="RefSeq" id="XP_030749225.1"/>
    </source>
</evidence>
<dbReference type="InParanoid" id="A0A6J2XE55"/>
<dbReference type="PROSITE" id="PS01359">
    <property type="entry name" value="ZF_PHD_1"/>
    <property type="match status" value="1"/>
</dbReference>
<evidence type="ECO:0000256" key="3">
    <source>
        <dbReference type="ARBA" id="ARBA00022833"/>
    </source>
</evidence>
<dbReference type="SMART" id="SM00249">
    <property type="entry name" value="PHD"/>
    <property type="match status" value="1"/>
</dbReference>
<dbReference type="InterPro" id="IPR019786">
    <property type="entry name" value="Zinc_finger_PHD-type_CS"/>
</dbReference>
<evidence type="ECO:0000256" key="4">
    <source>
        <dbReference type="PROSITE-ProRule" id="PRU00146"/>
    </source>
</evidence>
<dbReference type="PROSITE" id="PS50016">
    <property type="entry name" value="ZF_PHD_2"/>
    <property type="match status" value="1"/>
</dbReference>
<feature type="compositionally biased region" description="Basic residues" evidence="5">
    <location>
        <begin position="44"/>
        <end position="55"/>
    </location>
</feature>
<evidence type="ECO:0000259" key="6">
    <source>
        <dbReference type="PROSITE" id="PS50016"/>
    </source>
</evidence>
<dbReference type="Pfam" id="PF00628">
    <property type="entry name" value="PHD"/>
    <property type="match status" value="1"/>
</dbReference>
<feature type="domain" description="PHD-type" evidence="6">
    <location>
        <begin position="73"/>
        <end position="130"/>
    </location>
</feature>
<dbReference type="GO" id="GO:0008270">
    <property type="term" value="F:zinc ion binding"/>
    <property type="evidence" value="ECO:0007669"/>
    <property type="project" value="UniProtKB-KW"/>
</dbReference>
<reference evidence="8" key="1">
    <citation type="submission" date="2025-08" db="UniProtKB">
        <authorList>
            <consortium name="RefSeq"/>
        </authorList>
    </citation>
    <scope>IDENTIFICATION</scope>
    <source>
        <tissue evidence="8">Gonads</tissue>
    </source>
</reference>
<dbReference type="Proteomes" id="UP000504635">
    <property type="component" value="Unplaced"/>
</dbReference>
<accession>A0A6J2XE55</accession>
<dbReference type="InterPro" id="IPR019787">
    <property type="entry name" value="Znf_PHD-finger"/>
</dbReference>
<dbReference type="Gene3D" id="3.30.40.10">
    <property type="entry name" value="Zinc/RING finger domain, C3HC4 (zinc finger)"/>
    <property type="match status" value="1"/>
</dbReference>
<dbReference type="InterPro" id="IPR011011">
    <property type="entry name" value="Znf_FYVE_PHD"/>
</dbReference>
<keyword evidence="1" id="KW-0479">Metal-binding</keyword>